<keyword evidence="1" id="KW-0808">Transferase</keyword>
<evidence type="ECO:0000313" key="4">
    <source>
        <dbReference type="EMBL" id="GAA4758242.1"/>
    </source>
</evidence>
<evidence type="ECO:0000256" key="2">
    <source>
        <dbReference type="SAM" id="MobiDB-lite"/>
    </source>
</evidence>
<gene>
    <name evidence="4" type="ORF">GCM10023230_02800</name>
</gene>
<dbReference type="Pfam" id="PF13649">
    <property type="entry name" value="Methyltransf_25"/>
    <property type="match status" value="1"/>
</dbReference>
<dbReference type="InterPro" id="IPR029063">
    <property type="entry name" value="SAM-dependent_MTases_sf"/>
</dbReference>
<sequence>MTKTQPQTKHKISEKKNHIMNDNQSLNDAWTARWDNRYSNEEFAYGEEPNNYLEEQLKKLSPATILFPAEGEGRNAVFAAKLGWTVSAFDISQEGKNKAMILAEKNNTTIDYKVGELQSLGYKNEQFDTIALIYAHFPADIKSKLHKTLAQYLKIGGTIIFEAFSKKHIDYVNANEKVGGPRDIESLFSIEEIKADFPDYEILELVETEIELNEGLFHNGKGSVIRFIGRKK</sequence>
<reference evidence="5" key="1">
    <citation type="journal article" date="2019" name="Int. J. Syst. Evol. Microbiol.">
        <title>The Global Catalogue of Microorganisms (GCM) 10K type strain sequencing project: providing services to taxonomists for standard genome sequencing and annotation.</title>
        <authorList>
            <consortium name="The Broad Institute Genomics Platform"/>
            <consortium name="The Broad Institute Genome Sequencing Center for Infectious Disease"/>
            <person name="Wu L."/>
            <person name="Ma J."/>
        </authorList>
    </citation>
    <scope>NUCLEOTIDE SEQUENCE [LARGE SCALE GENOMIC DNA]</scope>
    <source>
        <strain evidence="5">JCM 18198</strain>
    </source>
</reference>
<dbReference type="InterPro" id="IPR041698">
    <property type="entry name" value="Methyltransf_25"/>
</dbReference>
<name>A0ABP8ZK30_9FLAO</name>
<dbReference type="Proteomes" id="UP001500141">
    <property type="component" value="Unassembled WGS sequence"/>
</dbReference>
<accession>A0ABP8ZK30</accession>
<proteinExistence type="predicted"/>
<dbReference type="GO" id="GO:0008168">
    <property type="term" value="F:methyltransferase activity"/>
    <property type="evidence" value="ECO:0007669"/>
    <property type="project" value="UniProtKB-KW"/>
</dbReference>
<dbReference type="Gene3D" id="3.40.50.150">
    <property type="entry name" value="Vaccinia Virus protein VP39"/>
    <property type="match status" value="1"/>
</dbReference>
<feature type="domain" description="Methyltransferase" evidence="3">
    <location>
        <begin position="70"/>
        <end position="157"/>
    </location>
</feature>
<feature type="region of interest" description="Disordered" evidence="2">
    <location>
        <begin position="1"/>
        <end position="23"/>
    </location>
</feature>
<dbReference type="PANTHER" id="PTHR43861:SF3">
    <property type="entry name" value="PUTATIVE (AFU_ORTHOLOGUE AFUA_2G14390)-RELATED"/>
    <property type="match status" value="1"/>
</dbReference>
<comment type="caution">
    <text evidence="4">The sequence shown here is derived from an EMBL/GenBank/DDBJ whole genome shotgun (WGS) entry which is preliminary data.</text>
</comment>
<dbReference type="PANTHER" id="PTHR43861">
    <property type="entry name" value="TRANS-ACONITATE 2-METHYLTRANSFERASE-RELATED"/>
    <property type="match status" value="1"/>
</dbReference>
<dbReference type="EMBL" id="BAABIP010000005">
    <property type="protein sequence ID" value="GAA4758242.1"/>
    <property type="molecule type" value="Genomic_DNA"/>
</dbReference>
<protein>
    <submittedName>
        <fullName evidence="4">Class I SAM-dependent methyltransferase</fullName>
    </submittedName>
</protein>
<keyword evidence="4" id="KW-0489">Methyltransferase</keyword>
<dbReference type="GO" id="GO:0032259">
    <property type="term" value="P:methylation"/>
    <property type="evidence" value="ECO:0007669"/>
    <property type="project" value="UniProtKB-KW"/>
</dbReference>
<evidence type="ECO:0000256" key="1">
    <source>
        <dbReference type="ARBA" id="ARBA00022679"/>
    </source>
</evidence>
<evidence type="ECO:0000259" key="3">
    <source>
        <dbReference type="Pfam" id="PF13649"/>
    </source>
</evidence>
<organism evidence="4 5">
    <name type="scientific">Flavobacterium hankyongi</name>
    <dbReference type="NCBI Taxonomy" id="1176532"/>
    <lineage>
        <taxon>Bacteria</taxon>
        <taxon>Pseudomonadati</taxon>
        <taxon>Bacteroidota</taxon>
        <taxon>Flavobacteriia</taxon>
        <taxon>Flavobacteriales</taxon>
        <taxon>Flavobacteriaceae</taxon>
        <taxon>Flavobacterium</taxon>
    </lineage>
</organism>
<evidence type="ECO:0000313" key="5">
    <source>
        <dbReference type="Proteomes" id="UP001500141"/>
    </source>
</evidence>
<dbReference type="SUPFAM" id="SSF53335">
    <property type="entry name" value="S-adenosyl-L-methionine-dependent methyltransferases"/>
    <property type="match status" value="1"/>
</dbReference>
<keyword evidence="5" id="KW-1185">Reference proteome</keyword>